<sequence length="95" mass="10144">MPIDSIDLSAPLRSSDLHRAATPVSVVVDAAVRGRVERGREFLRTVLAEQDRPVYGATTGFGALVRFAGRTDEADQCDNTLAHLGAGQGRTSPPR</sequence>
<keyword evidence="3" id="KW-1185">Reference proteome</keyword>
<evidence type="ECO:0000313" key="2">
    <source>
        <dbReference type="EMBL" id="SMD26028.1"/>
    </source>
</evidence>
<organism evidence="2 3">
    <name type="scientific">Kibdelosporangium aridum</name>
    <dbReference type="NCBI Taxonomy" id="2030"/>
    <lineage>
        <taxon>Bacteria</taxon>
        <taxon>Bacillati</taxon>
        <taxon>Actinomycetota</taxon>
        <taxon>Actinomycetes</taxon>
        <taxon>Pseudonocardiales</taxon>
        <taxon>Pseudonocardiaceae</taxon>
        <taxon>Kibdelosporangium</taxon>
    </lineage>
</organism>
<dbReference type="AlphaFoldDB" id="A0A1W2FWN4"/>
<dbReference type="GO" id="GO:0016841">
    <property type="term" value="F:ammonia-lyase activity"/>
    <property type="evidence" value="ECO:0007669"/>
    <property type="project" value="UniProtKB-ARBA"/>
</dbReference>
<dbReference type="InterPro" id="IPR001106">
    <property type="entry name" value="Aromatic_Lyase"/>
</dbReference>
<name>A0A1W2FWN4_KIBAR</name>
<dbReference type="Pfam" id="PF00221">
    <property type="entry name" value="Lyase_aromatic"/>
    <property type="match status" value="1"/>
</dbReference>
<evidence type="ECO:0000256" key="1">
    <source>
        <dbReference type="ARBA" id="ARBA00023239"/>
    </source>
</evidence>
<protein>
    <submittedName>
        <fullName evidence="2">Aromatic amino acid lyase</fullName>
    </submittedName>
</protein>
<dbReference type="SUPFAM" id="SSF48557">
    <property type="entry name" value="L-aspartase-like"/>
    <property type="match status" value="1"/>
</dbReference>
<accession>A0A1W2FWN4</accession>
<proteinExistence type="predicted"/>
<reference evidence="2 3" key="1">
    <citation type="submission" date="2017-04" db="EMBL/GenBank/DDBJ databases">
        <authorList>
            <person name="Afonso C.L."/>
            <person name="Miller P.J."/>
            <person name="Scott M.A."/>
            <person name="Spackman E."/>
            <person name="Goraichik I."/>
            <person name="Dimitrov K.M."/>
            <person name="Suarez D.L."/>
            <person name="Swayne D.E."/>
        </authorList>
    </citation>
    <scope>NUCLEOTIDE SEQUENCE [LARGE SCALE GENOMIC DNA]</scope>
    <source>
        <strain evidence="2 3">DSM 43828</strain>
    </source>
</reference>
<evidence type="ECO:0000313" key="3">
    <source>
        <dbReference type="Proteomes" id="UP000192674"/>
    </source>
</evidence>
<dbReference type="Proteomes" id="UP000192674">
    <property type="component" value="Unassembled WGS sequence"/>
</dbReference>
<dbReference type="InterPro" id="IPR008948">
    <property type="entry name" value="L-Aspartase-like"/>
</dbReference>
<dbReference type="Gene3D" id="1.10.275.10">
    <property type="entry name" value="Fumarase/aspartase (N-terminal domain)"/>
    <property type="match status" value="1"/>
</dbReference>
<gene>
    <name evidence="2" type="ORF">SAMN05661093_09606</name>
</gene>
<dbReference type="EMBL" id="FWXV01000012">
    <property type="protein sequence ID" value="SMD26028.1"/>
    <property type="molecule type" value="Genomic_DNA"/>
</dbReference>
<keyword evidence="1 2" id="KW-0456">Lyase</keyword>
<dbReference type="InterPro" id="IPR024083">
    <property type="entry name" value="Fumarase/histidase_N"/>
</dbReference>